<dbReference type="Proteomes" id="UP000236641">
    <property type="component" value="Unassembled WGS sequence"/>
</dbReference>
<feature type="transmembrane region" description="Helical" evidence="7">
    <location>
        <begin position="340"/>
        <end position="358"/>
    </location>
</feature>
<feature type="transmembrane region" description="Helical" evidence="7">
    <location>
        <begin position="40"/>
        <end position="64"/>
    </location>
</feature>
<dbReference type="AlphaFoldDB" id="A0A2K1DWR9"/>
<evidence type="ECO:0000313" key="9">
    <source>
        <dbReference type="EMBL" id="PNQ72472.1"/>
    </source>
</evidence>
<evidence type="ECO:0000256" key="2">
    <source>
        <dbReference type="ARBA" id="ARBA00022485"/>
    </source>
</evidence>
<accession>A0A2K1DWR9</accession>
<dbReference type="InterPro" id="IPR032879">
    <property type="entry name" value="FixG_C"/>
</dbReference>
<evidence type="ECO:0000256" key="7">
    <source>
        <dbReference type="SAM" id="Phobius"/>
    </source>
</evidence>
<evidence type="ECO:0000256" key="3">
    <source>
        <dbReference type="ARBA" id="ARBA00022723"/>
    </source>
</evidence>
<feature type="domain" description="4Fe-4S ferredoxin-type" evidence="8">
    <location>
        <begin position="261"/>
        <end position="289"/>
    </location>
</feature>
<dbReference type="PROSITE" id="PS00198">
    <property type="entry name" value="4FE4S_FER_1"/>
    <property type="match status" value="1"/>
</dbReference>
<dbReference type="NCBIfam" id="TIGR02745">
    <property type="entry name" value="ccoG_rdxA_fixG"/>
    <property type="match status" value="1"/>
</dbReference>
<keyword evidence="2" id="KW-0004">4Fe-4S</keyword>
<organism evidence="9 10">
    <name type="scientific">Hanstruepera neustonica</name>
    <dbReference type="NCBI Taxonomy" id="1445657"/>
    <lineage>
        <taxon>Bacteria</taxon>
        <taxon>Pseudomonadati</taxon>
        <taxon>Bacteroidota</taxon>
        <taxon>Flavobacteriia</taxon>
        <taxon>Flavobacteriales</taxon>
        <taxon>Flavobacteriaceae</taxon>
        <taxon>Hanstruepera</taxon>
    </lineage>
</organism>
<dbReference type="RefSeq" id="WP_103052716.1">
    <property type="nucleotide sequence ID" value="NZ_POWF01000008.1"/>
</dbReference>
<evidence type="ECO:0000259" key="8">
    <source>
        <dbReference type="PROSITE" id="PS51379"/>
    </source>
</evidence>
<dbReference type="PROSITE" id="PS51379">
    <property type="entry name" value="4FE4S_FER_2"/>
    <property type="match status" value="1"/>
</dbReference>
<evidence type="ECO:0000313" key="10">
    <source>
        <dbReference type="Proteomes" id="UP000236641"/>
    </source>
</evidence>
<dbReference type="Pfam" id="PF11614">
    <property type="entry name" value="FixG_C"/>
    <property type="match status" value="1"/>
</dbReference>
<keyword evidence="3" id="KW-0479">Metal-binding</keyword>
<dbReference type="Gene3D" id="1.10.1060.10">
    <property type="entry name" value="Alpha-helical ferredoxin"/>
    <property type="match status" value="1"/>
</dbReference>
<dbReference type="PANTHER" id="PTHR30176">
    <property type="entry name" value="FERREDOXIN-TYPE PROTEIN NAPH"/>
    <property type="match status" value="1"/>
</dbReference>
<feature type="transmembrane region" description="Helical" evidence="7">
    <location>
        <begin position="155"/>
        <end position="177"/>
    </location>
</feature>
<feature type="transmembrane region" description="Helical" evidence="7">
    <location>
        <begin position="197"/>
        <end position="214"/>
    </location>
</feature>
<evidence type="ECO:0000256" key="1">
    <source>
        <dbReference type="ARBA" id="ARBA00022448"/>
    </source>
</evidence>
<dbReference type="SUPFAM" id="SSF54862">
    <property type="entry name" value="4Fe-4S ferredoxins"/>
    <property type="match status" value="1"/>
</dbReference>
<keyword evidence="4" id="KW-0249">Electron transport</keyword>
<dbReference type="GO" id="GO:0005886">
    <property type="term" value="C:plasma membrane"/>
    <property type="evidence" value="ECO:0007669"/>
    <property type="project" value="TreeGrafter"/>
</dbReference>
<keyword evidence="7" id="KW-0812">Transmembrane</keyword>
<dbReference type="GO" id="GO:0051539">
    <property type="term" value="F:4 iron, 4 sulfur cluster binding"/>
    <property type="evidence" value="ECO:0007669"/>
    <property type="project" value="UniProtKB-KW"/>
</dbReference>
<dbReference type="InterPro" id="IPR013783">
    <property type="entry name" value="Ig-like_fold"/>
</dbReference>
<protein>
    <submittedName>
        <fullName evidence="9">Cytochrome c oxidase accessory protein CcoG</fullName>
    </submittedName>
</protein>
<name>A0A2K1DWR9_9FLAO</name>
<dbReference type="InterPro" id="IPR017896">
    <property type="entry name" value="4Fe4S_Fe-S-bd"/>
</dbReference>
<sequence>MEAPENESFRDSIGTIDEEGKRAWVYPKKPSGKYYDKRKIVSYILLAFLFAAPFIKINGNQFLMFNVLERRFNIFGFPFWPQDFHLFVISMIIGVVFITLFTVGFGRIFCGWICPQTIFMEMVFRRIEYWIDGDRNKQRKLDRQKWDAEKIRKRLLKWFIFLVISFLIANIFLAYLIGSDKLLKYITDGPTEHLGTLFPLIIFTAVFYFVFAWFREQVCIIACPYGRLQGVLLDTKSIVVAYDYKRGEGENGRKKFRKNENREALGHGDCIDCLQCVHVCPTGIDIRNGTQLECVNCTACIDECDHIMESINLPKGLIRYASEHEIKTKEKFKLTARMKGYIAVLVILIGVLIGMLLIRNDVEARVLRLPGQLYEHKEGNIISNVFTYKLVNKTVHEIDSVHFKLRKFNGEIKVVSNTNNIVIPKEGLSEGTLFIEIDKKELTGDKNKLMIEVYSGDELIETTTVNFLGPRSYN</sequence>
<keyword evidence="7" id="KW-0472">Membrane</keyword>
<keyword evidence="7" id="KW-1133">Transmembrane helix</keyword>
<evidence type="ECO:0000256" key="4">
    <source>
        <dbReference type="ARBA" id="ARBA00022982"/>
    </source>
</evidence>
<keyword evidence="1" id="KW-0813">Transport</keyword>
<comment type="caution">
    <text evidence="9">The sequence shown here is derived from an EMBL/GenBank/DDBJ whole genome shotgun (WGS) entry which is preliminary data.</text>
</comment>
<dbReference type="InterPro" id="IPR017900">
    <property type="entry name" value="4Fe4S_Fe_S_CS"/>
</dbReference>
<keyword evidence="6" id="KW-0411">Iron-sulfur</keyword>
<keyword evidence="5" id="KW-0408">Iron</keyword>
<keyword evidence="10" id="KW-1185">Reference proteome</keyword>
<feature type="transmembrane region" description="Helical" evidence="7">
    <location>
        <begin position="84"/>
        <end position="110"/>
    </location>
</feature>
<dbReference type="InterPro" id="IPR051684">
    <property type="entry name" value="Electron_Trans/Redox"/>
</dbReference>
<dbReference type="GO" id="GO:0046872">
    <property type="term" value="F:metal ion binding"/>
    <property type="evidence" value="ECO:0007669"/>
    <property type="project" value="UniProtKB-KW"/>
</dbReference>
<dbReference type="Pfam" id="PF13746">
    <property type="entry name" value="Fer4_18"/>
    <property type="match status" value="1"/>
</dbReference>
<dbReference type="Gene3D" id="2.60.40.10">
    <property type="entry name" value="Immunoglobulins"/>
    <property type="match status" value="1"/>
</dbReference>
<proteinExistence type="predicted"/>
<dbReference type="InterPro" id="IPR009051">
    <property type="entry name" value="Helical_ferredxn"/>
</dbReference>
<evidence type="ECO:0000256" key="6">
    <source>
        <dbReference type="ARBA" id="ARBA00023014"/>
    </source>
</evidence>
<evidence type="ECO:0000256" key="5">
    <source>
        <dbReference type="ARBA" id="ARBA00023004"/>
    </source>
</evidence>
<reference evidence="9 10" key="1">
    <citation type="submission" date="2018-01" db="EMBL/GenBank/DDBJ databases">
        <title>The draft genome of Hanstruepera neustonica JCM19743.</title>
        <authorList>
            <person name="He R.-H."/>
            <person name="Du Z.-J."/>
        </authorList>
    </citation>
    <scope>NUCLEOTIDE SEQUENCE [LARGE SCALE GENOMIC DNA]</scope>
    <source>
        <strain evidence="9 10">JCM19743</strain>
    </source>
</reference>
<gene>
    <name evidence="9" type="primary">ccoG</name>
    <name evidence="9" type="ORF">C1T31_11830</name>
</gene>
<dbReference type="EMBL" id="POWF01000008">
    <property type="protein sequence ID" value="PNQ72472.1"/>
    <property type="molecule type" value="Genomic_DNA"/>
</dbReference>
<dbReference type="InterPro" id="IPR014116">
    <property type="entry name" value="Cyt_c_oxidase_cbb3_FixG"/>
</dbReference>
<dbReference type="Pfam" id="PF12801">
    <property type="entry name" value="Fer4_5"/>
    <property type="match status" value="1"/>
</dbReference>
<dbReference type="PANTHER" id="PTHR30176:SF3">
    <property type="entry name" value="FERREDOXIN-TYPE PROTEIN NAPH"/>
    <property type="match status" value="1"/>
</dbReference>
<dbReference type="OrthoDB" id="9811700at2"/>